<evidence type="ECO:0000256" key="1">
    <source>
        <dbReference type="ARBA" id="ARBA00010116"/>
    </source>
</evidence>
<sequence length="1232" mass="135831">MADPRRPGLQLYDQLFTEDPNAQDASVQPLKTYLENGGSIFPLVEKGVEYLINEYQMNRTDAQRFLRRANSMATYLSRQFIEQQLSGGNGDGVAKPASGLLSLVTGPRYELLFHTEFEKLALPDSLESFLSPVAYLIFLLLWIRDRIESVKLDPPGYPLNERRADLMDLSVDFSAVFRSVSSVDIIISVLECFITEHPIENQPQKTIEDAMIEARYPNSLPYYQPWASADGVAQINNLSLGDFAHTVHLNYPYFLQSGTWIDFAERALAHSTRFGPYQRELLTEPPVELADLAAFYRDNYGSDIEQGPGPQNLDQVAYFGAHTKLGTLGIERLLSIRGFAPVRSANVVYPQDSPLTPSTPLTGAEEPVPSPESGRFGSVYINANAHPGVIINVADDGPASLHRLSVVYNNVEGLAVFDRINRMVRLCNWLELPSDQVDAVLVAAIRAEVHGGADKEKWWISDNVIHALGLFQTLRERYNCTAADFAVLINELAIYGSGEALSQFDQVFNSQGSYREPLLLDDGEFPVTPAPGEVDLTISQLCNGLGIDTQTYQYLALQVAKAHSVSNNKLKRSLPIISSFYRLVRLSRLLSLTPVEGVLMLLLVGGEDWLNELAGTPKIGSVDSETPDVLNIIDALQSCVQWCEQNNLLALWVLKHALPPQPAREASEQDQQLFDQVRNLLPTAQFSNASVLMAGLPPAGAASWLDFLVKSVAELKPVIDTDGLVLAPIGTPEEYLIDAQKRVEWAVDQALGTLEPGVRMSLASTLLKVLLDARDAQVSLVKETLAAYAEIASDQAIAVLNWADKTVYQFLRQVKSRIDSSTEPSRRNPDADELLTLLADVRRRAEVVSTLGLSATLLEDYLDYGYDAWMGQARKDLTVSTLYHLTTLNRAFGLSTQPAQKLLDYLREVNALEATLGEHAKQLLHQVSTIRLAEFFDWSVQEVRECINRMDPQRPILRNLSQLALFIRVREMSTKTGMDALTIFLMGHLPEIVDKQAYAEAAELALLSQSEARTPLAQVAGDLRQLVTMTCVVEPTEVIARSTKTATYTVTLKDPNGDPLSGIRVHFRASLGEIESGHTDTNGTFKATYKPGAAMGVDTPVFWLDLLEPENAPIITLISDHITLDFVAMLSPPVPSGVVKRGDEVELYATLMDGFGNLGVDELVRWFVESGEDSGNKVIFRGEQGSTNLEGLTRVMVSSDTGGTFKLSVLCERSGTKAHFDEITFEGGGPPA</sequence>
<dbReference type="EMBL" id="MOBZ01000007">
    <property type="protein sequence ID" value="ROO10247.1"/>
    <property type="molecule type" value="Genomic_DNA"/>
</dbReference>
<dbReference type="Gene3D" id="2.60.40.10">
    <property type="entry name" value="Immunoglobulins"/>
    <property type="match status" value="1"/>
</dbReference>
<dbReference type="Proteomes" id="UP000283619">
    <property type="component" value="Unassembled WGS sequence"/>
</dbReference>
<dbReference type="InterPro" id="IPR003344">
    <property type="entry name" value="Big_1_dom"/>
</dbReference>
<dbReference type="InterPro" id="IPR015217">
    <property type="entry name" value="Invasin_dom_3"/>
</dbReference>
<evidence type="ECO:0000313" key="5">
    <source>
        <dbReference type="Proteomes" id="UP000283619"/>
    </source>
</evidence>
<reference evidence="4 5" key="1">
    <citation type="submission" date="2016-10" db="EMBL/GenBank/DDBJ databases">
        <title>Comparative genome analysis of multiple Pseudomonas spp. focuses on biocontrol and plant growth promoting traits.</title>
        <authorList>
            <person name="Tao X.-Y."/>
            <person name="Taylor C.G."/>
        </authorList>
    </citation>
    <scope>NUCLEOTIDE SEQUENCE [LARGE SCALE GENOMIC DNA]</scope>
    <source>
        <strain evidence="4 5">36G2</strain>
    </source>
</reference>
<dbReference type="AlphaFoldDB" id="A0A423P739"/>
<proteinExistence type="inferred from homology"/>
<name>A0A423P739_PSEFL</name>
<dbReference type="InterPro" id="IPR018003">
    <property type="entry name" value="Insecticidal_toxin/plasmid_vir"/>
</dbReference>
<dbReference type="InterPro" id="IPR013783">
    <property type="entry name" value="Ig-like_fold"/>
</dbReference>
<accession>A0A423P739</accession>
<dbReference type="InterPro" id="IPR008964">
    <property type="entry name" value="Invasin/intimin_cell_adhesion"/>
</dbReference>
<evidence type="ECO:0000256" key="2">
    <source>
        <dbReference type="ARBA" id="ARBA00023026"/>
    </source>
</evidence>
<dbReference type="RefSeq" id="WP_123593689.1">
    <property type="nucleotide sequence ID" value="NZ_MOBZ01000007.1"/>
</dbReference>
<dbReference type="Pfam" id="PF03538">
    <property type="entry name" value="VRP1"/>
    <property type="match status" value="1"/>
</dbReference>
<gene>
    <name evidence="4" type="ORF">BK673_10870</name>
</gene>
<feature type="domain" description="Big-1" evidence="3">
    <location>
        <begin position="1028"/>
        <end position="1118"/>
    </location>
</feature>
<protein>
    <submittedName>
        <fullName evidence="4">Virulence plasmid 28 protein</fullName>
    </submittedName>
</protein>
<evidence type="ECO:0000259" key="3">
    <source>
        <dbReference type="PROSITE" id="PS51127"/>
    </source>
</evidence>
<dbReference type="SUPFAM" id="SSF49373">
    <property type="entry name" value="Invasin/intimin cell-adhesion fragments"/>
    <property type="match status" value="1"/>
</dbReference>
<organism evidence="4 5">
    <name type="scientific">Pseudomonas fluorescens</name>
    <dbReference type="NCBI Taxonomy" id="294"/>
    <lineage>
        <taxon>Bacteria</taxon>
        <taxon>Pseudomonadati</taxon>
        <taxon>Pseudomonadota</taxon>
        <taxon>Gammaproteobacteria</taxon>
        <taxon>Pseudomonadales</taxon>
        <taxon>Pseudomonadaceae</taxon>
        <taxon>Pseudomonas</taxon>
    </lineage>
</organism>
<comment type="caution">
    <text evidence="4">The sequence shown here is derived from an EMBL/GenBank/DDBJ whole genome shotgun (WGS) entry which is preliminary data.</text>
</comment>
<comment type="similarity">
    <text evidence="1">Belongs to the intimin/invasin family.</text>
</comment>
<dbReference type="PROSITE" id="PS51127">
    <property type="entry name" value="BIG1"/>
    <property type="match status" value="1"/>
</dbReference>
<dbReference type="Pfam" id="PF09134">
    <property type="entry name" value="Invasin_D3"/>
    <property type="match status" value="1"/>
</dbReference>
<evidence type="ECO:0000313" key="4">
    <source>
        <dbReference type="EMBL" id="ROO10247.1"/>
    </source>
</evidence>
<keyword evidence="2" id="KW-0843">Virulence</keyword>